<proteinExistence type="predicted"/>
<dbReference type="Pfam" id="PF04851">
    <property type="entry name" value="ResIII"/>
    <property type="match status" value="1"/>
</dbReference>
<keyword evidence="2" id="KW-0347">Helicase</keyword>
<protein>
    <submittedName>
        <fullName evidence="2">DEAD/DEAH box helicase family protein</fullName>
    </submittedName>
</protein>
<organism evidence="2 3">
    <name type="scientific">Shewanella schlegeliana</name>
    <dbReference type="NCBI Taxonomy" id="190308"/>
    <lineage>
        <taxon>Bacteria</taxon>
        <taxon>Pseudomonadati</taxon>
        <taxon>Pseudomonadota</taxon>
        <taxon>Gammaproteobacteria</taxon>
        <taxon>Alteromonadales</taxon>
        <taxon>Shewanellaceae</taxon>
        <taxon>Shewanella</taxon>
    </lineage>
</organism>
<gene>
    <name evidence="2" type="ORF">JMA39_16645</name>
</gene>
<keyword evidence="2" id="KW-0378">Hydrolase</keyword>
<dbReference type="Pfam" id="PF00271">
    <property type="entry name" value="Helicase_C"/>
    <property type="match status" value="1"/>
</dbReference>
<dbReference type="InterPro" id="IPR006935">
    <property type="entry name" value="Helicase/UvrB_N"/>
</dbReference>
<dbReference type="EMBL" id="JAESVD010000010">
    <property type="protein sequence ID" value="MBL4914734.1"/>
    <property type="molecule type" value="Genomic_DNA"/>
</dbReference>
<evidence type="ECO:0000313" key="2">
    <source>
        <dbReference type="EMBL" id="MBL4914734.1"/>
    </source>
</evidence>
<keyword evidence="3" id="KW-1185">Reference proteome</keyword>
<keyword evidence="2" id="KW-0547">Nucleotide-binding</keyword>
<dbReference type="InterPro" id="IPR050742">
    <property type="entry name" value="Helicase_Restrict-Modif_Enz"/>
</dbReference>
<dbReference type="PROSITE" id="PS51192">
    <property type="entry name" value="HELICASE_ATP_BIND_1"/>
    <property type="match status" value="1"/>
</dbReference>
<dbReference type="Proteomes" id="UP000604898">
    <property type="component" value="Unassembled WGS sequence"/>
</dbReference>
<dbReference type="Gene3D" id="3.40.50.300">
    <property type="entry name" value="P-loop containing nucleotide triphosphate hydrolases"/>
    <property type="match status" value="2"/>
</dbReference>
<dbReference type="InterPro" id="IPR027417">
    <property type="entry name" value="P-loop_NTPase"/>
</dbReference>
<dbReference type="GO" id="GO:0004386">
    <property type="term" value="F:helicase activity"/>
    <property type="evidence" value="ECO:0007669"/>
    <property type="project" value="UniProtKB-KW"/>
</dbReference>
<sequence length="472" mass="53560">MQLRQWQLECVNRALEHFHANKRHFLCLATPGAGKTIMAAEIAAELFEQDLIDFVLCFSPSVNISQGIQNTFSHRLECRFDGVIGAVGCSYTYQGMLSFKDDFWQLLKRNRVLVIFDEIHHCSGSTLEDANAWGEEILLNIQDHAKYTLALTGTPWRSDQAPIVLSRYLDPDSKIQCDYVYGLREAVRDGVCRNPKIVLIDNEELLVTNQDNEIQTFSSFDDLFKGSSISYQSVVKNNLAIHHILGLAIDKLGSIRQLNPNAAGLVVASSIEHASHILKILKDTFHQTATIVTYQEANPSDIINEFRHDNTQWIVSVGMVSEGTDIPRLQVCCHLSRVKTELYFRQILGRILRTTRALDQQAWLFMFAEPKLVVFAHRIELELPDNHVVMRESKPSGGMELTISNYEKKPSHLPNQSRSFTLSVGDIFDKKQTNAILNRTTEDVQFTSSINLSIEILGRFREKVISTFDSPF</sequence>
<name>A0ABS1T3K7_9GAMM</name>
<evidence type="ECO:0000259" key="1">
    <source>
        <dbReference type="PROSITE" id="PS51192"/>
    </source>
</evidence>
<dbReference type="PANTHER" id="PTHR47396">
    <property type="entry name" value="TYPE I RESTRICTION ENZYME ECOKI R PROTEIN"/>
    <property type="match status" value="1"/>
</dbReference>
<evidence type="ECO:0000313" key="3">
    <source>
        <dbReference type="Proteomes" id="UP000604898"/>
    </source>
</evidence>
<reference evidence="2 3" key="1">
    <citation type="submission" date="2021-01" db="EMBL/GenBank/DDBJ databases">
        <title>Genome sequence of Shewanella schlegeliana JCM 11561.</title>
        <authorList>
            <person name="Zhang H."/>
            <person name="Li C."/>
        </authorList>
    </citation>
    <scope>NUCLEOTIDE SEQUENCE [LARGE SCALE GENOMIC DNA]</scope>
    <source>
        <strain evidence="2 3">JCM 11561</strain>
    </source>
</reference>
<dbReference type="PANTHER" id="PTHR47396:SF1">
    <property type="entry name" value="ATP-DEPENDENT HELICASE IRC3-RELATED"/>
    <property type="match status" value="1"/>
</dbReference>
<dbReference type="RefSeq" id="WP_202722983.1">
    <property type="nucleotide sequence ID" value="NZ_BPEX01000004.1"/>
</dbReference>
<keyword evidence="2" id="KW-0067">ATP-binding</keyword>
<accession>A0ABS1T3K7</accession>
<dbReference type="InterPro" id="IPR001650">
    <property type="entry name" value="Helicase_C-like"/>
</dbReference>
<dbReference type="SUPFAM" id="SSF52540">
    <property type="entry name" value="P-loop containing nucleoside triphosphate hydrolases"/>
    <property type="match status" value="2"/>
</dbReference>
<comment type="caution">
    <text evidence="2">The sequence shown here is derived from an EMBL/GenBank/DDBJ whole genome shotgun (WGS) entry which is preliminary data.</text>
</comment>
<dbReference type="InterPro" id="IPR014001">
    <property type="entry name" value="Helicase_ATP-bd"/>
</dbReference>
<feature type="domain" description="Helicase ATP-binding" evidence="1">
    <location>
        <begin position="16"/>
        <end position="173"/>
    </location>
</feature>
<dbReference type="SMART" id="SM00487">
    <property type="entry name" value="DEXDc"/>
    <property type="match status" value="1"/>
</dbReference>